<feature type="transmembrane region" description="Helical" evidence="1">
    <location>
        <begin position="41"/>
        <end position="62"/>
    </location>
</feature>
<gene>
    <name evidence="3" type="ORF">Q664_32400</name>
</gene>
<feature type="signal peptide" evidence="2">
    <location>
        <begin position="1"/>
        <end position="21"/>
    </location>
</feature>
<feature type="chain" id="PRO_5001781522" evidence="2">
    <location>
        <begin position="22"/>
        <end position="75"/>
    </location>
</feature>
<dbReference type="EMBL" id="JPMI01000232">
    <property type="protein sequence ID" value="KFA89842.1"/>
    <property type="molecule type" value="Genomic_DNA"/>
</dbReference>
<dbReference type="AlphaFoldDB" id="A0A084SN07"/>
<keyword evidence="1" id="KW-1133">Transmembrane helix</keyword>
<proteinExistence type="predicted"/>
<evidence type="ECO:0000256" key="1">
    <source>
        <dbReference type="SAM" id="Phobius"/>
    </source>
</evidence>
<evidence type="ECO:0000313" key="3">
    <source>
        <dbReference type="EMBL" id="KFA89842.1"/>
    </source>
</evidence>
<sequence length="75" mass="8424">MIHLRALHAFLWSLFITPALALAQSAEPIAPYEVYDSTRWGLGWLWLAVLAVIIVALVAWGLSRDRTHRGPPLPH</sequence>
<keyword evidence="2" id="KW-0732">Signal</keyword>
<keyword evidence="1" id="KW-0472">Membrane</keyword>
<evidence type="ECO:0000313" key="4">
    <source>
        <dbReference type="Proteomes" id="UP000028547"/>
    </source>
</evidence>
<keyword evidence="1" id="KW-0812">Transmembrane</keyword>
<accession>A0A084SN07</accession>
<dbReference type="RefSeq" id="WP_043403883.1">
    <property type="nucleotide sequence ID" value="NZ_JPMI01000232.1"/>
</dbReference>
<comment type="caution">
    <text evidence="3">The sequence shown here is derived from an EMBL/GenBank/DDBJ whole genome shotgun (WGS) entry which is preliminary data.</text>
</comment>
<organism evidence="3 4">
    <name type="scientific">Archangium violaceum Cb vi76</name>
    <dbReference type="NCBI Taxonomy" id="1406225"/>
    <lineage>
        <taxon>Bacteria</taxon>
        <taxon>Pseudomonadati</taxon>
        <taxon>Myxococcota</taxon>
        <taxon>Myxococcia</taxon>
        <taxon>Myxococcales</taxon>
        <taxon>Cystobacterineae</taxon>
        <taxon>Archangiaceae</taxon>
        <taxon>Archangium</taxon>
    </lineage>
</organism>
<name>A0A084SN07_9BACT</name>
<evidence type="ECO:0000256" key="2">
    <source>
        <dbReference type="SAM" id="SignalP"/>
    </source>
</evidence>
<protein>
    <submittedName>
        <fullName evidence="3">Uncharacterized protein</fullName>
    </submittedName>
</protein>
<reference evidence="3 4" key="1">
    <citation type="submission" date="2014-07" db="EMBL/GenBank/DDBJ databases">
        <title>Draft Genome Sequence of Gephyronic Acid Producer, Cystobacter violaceus Strain Cb vi76.</title>
        <authorList>
            <person name="Stevens D.C."/>
            <person name="Young J."/>
            <person name="Carmichael R."/>
            <person name="Tan J."/>
            <person name="Taylor R.E."/>
        </authorList>
    </citation>
    <scope>NUCLEOTIDE SEQUENCE [LARGE SCALE GENOMIC DNA]</scope>
    <source>
        <strain evidence="3 4">Cb vi76</strain>
    </source>
</reference>
<dbReference type="Proteomes" id="UP000028547">
    <property type="component" value="Unassembled WGS sequence"/>
</dbReference>